<dbReference type="AlphaFoldDB" id="A0A9P6D9B7"/>
<keyword evidence="4" id="KW-1185">Reference proteome</keyword>
<dbReference type="InterPro" id="IPR041457">
    <property type="entry name" value="CxC2_KDZ-assoc"/>
</dbReference>
<dbReference type="Proteomes" id="UP000807025">
    <property type="component" value="Unassembled WGS sequence"/>
</dbReference>
<dbReference type="OrthoDB" id="3192989at2759"/>
<proteinExistence type="predicted"/>
<evidence type="ECO:0000259" key="2">
    <source>
        <dbReference type="Pfam" id="PF18803"/>
    </source>
</evidence>
<dbReference type="Pfam" id="PF18803">
    <property type="entry name" value="CxC2"/>
    <property type="match status" value="1"/>
</dbReference>
<comment type="caution">
    <text evidence="3">The sequence shown here is derived from an EMBL/GenBank/DDBJ whole genome shotgun (WGS) entry which is preliminary data.</text>
</comment>
<dbReference type="Pfam" id="PF18758">
    <property type="entry name" value="KDZ"/>
    <property type="match status" value="1"/>
</dbReference>
<feature type="region of interest" description="Disordered" evidence="1">
    <location>
        <begin position="1"/>
        <end position="32"/>
    </location>
</feature>
<evidence type="ECO:0000256" key="1">
    <source>
        <dbReference type="SAM" id="MobiDB-lite"/>
    </source>
</evidence>
<reference evidence="3" key="1">
    <citation type="submission" date="2020-11" db="EMBL/GenBank/DDBJ databases">
        <authorList>
            <consortium name="DOE Joint Genome Institute"/>
            <person name="Ahrendt S."/>
            <person name="Riley R."/>
            <person name="Andreopoulos W."/>
            <person name="Labutti K."/>
            <person name="Pangilinan J."/>
            <person name="Ruiz-Duenas F.J."/>
            <person name="Barrasa J.M."/>
            <person name="Sanchez-Garcia M."/>
            <person name="Camarero S."/>
            <person name="Miyauchi S."/>
            <person name="Serrano A."/>
            <person name="Linde D."/>
            <person name="Babiker R."/>
            <person name="Drula E."/>
            <person name="Ayuso-Fernandez I."/>
            <person name="Pacheco R."/>
            <person name="Padilla G."/>
            <person name="Ferreira P."/>
            <person name="Barriuso J."/>
            <person name="Kellner H."/>
            <person name="Castanera R."/>
            <person name="Alfaro M."/>
            <person name="Ramirez L."/>
            <person name="Pisabarro A.G."/>
            <person name="Kuo A."/>
            <person name="Tritt A."/>
            <person name="Lipzen A."/>
            <person name="He G."/>
            <person name="Yan M."/>
            <person name="Ng V."/>
            <person name="Cullen D."/>
            <person name="Martin F."/>
            <person name="Rosso M.-N."/>
            <person name="Henrissat B."/>
            <person name="Hibbett D."/>
            <person name="Martinez A.T."/>
            <person name="Grigoriev I.V."/>
        </authorList>
    </citation>
    <scope>NUCLEOTIDE SEQUENCE</scope>
    <source>
        <strain evidence="3">ATCC 90797</strain>
    </source>
</reference>
<dbReference type="InterPro" id="IPR040521">
    <property type="entry name" value="KDZ"/>
</dbReference>
<sequence length="948" mass="107723">MRTKRTRVQADCFTDSETAENPPPTTTHHHTDYSVGAGVVKAKRFVYHAKPAPHPRNTPSEDNTPITPVIGFPQPFNPSDSHHLVLDVLEPDGAQLEYDLPFLTWLPKCDAFIKEFLWHKAAADDTAECPGCMEAVAGSYRCQQCFDKHLYCEECMVNQHQALPFHELEKWNSRFFERCSLQSLGLRLQLGHPIDRRCVRPMPSFGDVFTVITSHGLIPVSVDYCGCTTATSRDLQLLRYGLFPATTTDPRTAATFEVLRLFQILTFGSKVSGYKFYQALMRLTNNLGGPVPDRYSAFMRIVREWHHIRLMKRMGQGHESSGVSGTNEGECAVLCPACPQPEKNLPSSWKEANESQQLNVLDGLIYTLFLAIDANFRLKRLSASNDARDPSLYRGCAYFVEEAQYKDFLQERANTNIDEANTCNNYDAVKLASIRGGKGTTASSVGTIECSRHDMKRPVSVGDLQQGEQYINMDYLYFSSIKNHSPSTLVVSYDIACQWSRNLLLRSTTYPSELVGTRATDLRLTFLVPKFHLYAHRTECQINYSFNLTPGVGRTDGESPERGWAAMNPVASSTKEMGPGSRRDTLDDHFGNYNWRKMQEAVEMHAEHVGNFLDFSDSLPATIVQQFYGLVLQWESGSSEQNPYEAKVEAISVKRIRLELAQEEASAVKQDKKLLMHDTVSPSILITQGLELQDQQARLKIDDQAVGAHPTEIQCTHILERRNCLMRQISSWQSIQELYIPGIGLHRHSAETRGSTDGTFDVEEINLFLLSNLVPRFHMDTKLAEYEWRLRYAIAHDLLSELRRQLLILGTMYQSKDRYVRGQEHNTRSITLIKNVQSQINYAATRYRSNRDALLSLSTFLNKSGWETTLQVLADTDLRGLKEGEDASGSEGHWTLSWIWMMQHENKTEMTDALKMATALWQEECILLKEEMCRVIQFHTWQAGIWEA</sequence>
<name>A0A9P6D9B7_PLEER</name>
<dbReference type="PANTHER" id="PTHR33096:SF1">
    <property type="entry name" value="CXC1-LIKE CYSTEINE CLUSTER ASSOCIATED WITH KDZ TRANSPOSASES DOMAIN-CONTAINING PROTEIN"/>
    <property type="match status" value="1"/>
</dbReference>
<organism evidence="3 4">
    <name type="scientific">Pleurotus eryngii</name>
    <name type="common">Boletus of the steppes</name>
    <dbReference type="NCBI Taxonomy" id="5323"/>
    <lineage>
        <taxon>Eukaryota</taxon>
        <taxon>Fungi</taxon>
        <taxon>Dikarya</taxon>
        <taxon>Basidiomycota</taxon>
        <taxon>Agaricomycotina</taxon>
        <taxon>Agaricomycetes</taxon>
        <taxon>Agaricomycetidae</taxon>
        <taxon>Agaricales</taxon>
        <taxon>Pleurotineae</taxon>
        <taxon>Pleurotaceae</taxon>
        <taxon>Pleurotus</taxon>
    </lineage>
</organism>
<evidence type="ECO:0000313" key="3">
    <source>
        <dbReference type="EMBL" id="KAF9487555.1"/>
    </source>
</evidence>
<dbReference type="EMBL" id="MU154767">
    <property type="protein sequence ID" value="KAF9487555.1"/>
    <property type="molecule type" value="Genomic_DNA"/>
</dbReference>
<dbReference type="PANTHER" id="PTHR33096">
    <property type="entry name" value="CXC2 DOMAIN-CONTAINING PROTEIN"/>
    <property type="match status" value="1"/>
</dbReference>
<accession>A0A9P6D9B7</accession>
<protein>
    <recommendedName>
        <fullName evidence="2">CxC2-like cysteine cluster KDZ transposase-associated domain-containing protein</fullName>
    </recommendedName>
</protein>
<evidence type="ECO:0000313" key="4">
    <source>
        <dbReference type="Proteomes" id="UP000807025"/>
    </source>
</evidence>
<gene>
    <name evidence="3" type="ORF">BDN71DRAFT_1485293</name>
</gene>
<feature type="domain" description="CxC2-like cysteine cluster KDZ transposase-associated" evidence="2">
    <location>
        <begin position="181"/>
        <end position="288"/>
    </location>
</feature>